<reference evidence="1" key="1">
    <citation type="submission" date="2014-11" db="EMBL/GenBank/DDBJ databases">
        <authorList>
            <person name="Amaro Gonzalez C."/>
        </authorList>
    </citation>
    <scope>NUCLEOTIDE SEQUENCE</scope>
</reference>
<evidence type="ECO:0000313" key="1">
    <source>
        <dbReference type="EMBL" id="JAH63379.1"/>
    </source>
</evidence>
<organism evidence="1">
    <name type="scientific">Anguilla anguilla</name>
    <name type="common">European freshwater eel</name>
    <name type="synonym">Muraena anguilla</name>
    <dbReference type="NCBI Taxonomy" id="7936"/>
    <lineage>
        <taxon>Eukaryota</taxon>
        <taxon>Metazoa</taxon>
        <taxon>Chordata</taxon>
        <taxon>Craniata</taxon>
        <taxon>Vertebrata</taxon>
        <taxon>Euteleostomi</taxon>
        <taxon>Actinopterygii</taxon>
        <taxon>Neopterygii</taxon>
        <taxon>Teleostei</taxon>
        <taxon>Anguilliformes</taxon>
        <taxon>Anguillidae</taxon>
        <taxon>Anguilla</taxon>
    </lineage>
</organism>
<dbReference type="EMBL" id="GBXM01045198">
    <property type="protein sequence ID" value="JAH63379.1"/>
    <property type="molecule type" value="Transcribed_RNA"/>
</dbReference>
<sequence>MSVPSTQCSSVFLFDPDRKMCLTS</sequence>
<proteinExistence type="predicted"/>
<name>A0A0E9UBY5_ANGAN</name>
<dbReference type="AlphaFoldDB" id="A0A0E9UBY5"/>
<reference evidence="1" key="2">
    <citation type="journal article" date="2015" name="Fish Shellfish Immunol.">
        <title>Early steps in the European eel (Anguilla anguilla)-Vibrio vulnificus interaction in the gills: Role of the RtxA13 toxin.</title>
        <authorList>
            <person name="Callol A."/>
            <person name="Pajuelo D."/>
            <person name="Ebbesson L."/>
            <person name="Teles M."/>
            <person name="MacKenzie S."/>
            <person name="Amaro C."/>
        </authorList>
    </citation>
    <scope>NUCLEOTIDE SEQUENCE</scope>
</reference>
<protein>
    <submittedName>
        <fullName evidence="1">Uncharacterized protein</fullName>
    </submittedName>
</protein>
<accession>A0A0E9UBY5</accession>